<dbReference type="InterPro" id="IPR002716">
    <property type="entry name" value="PIN_dom"/>
</dbReference>
<dbReference type="EMBL" id="UGQE01000004">
    <property type="protein sequence ID" value="STZ14540.1"/>
    <property type="molecule type" value="Genomic_DNA"/>
</dbReference>
<evidence type="ECO:0000256" key="1">
    <source>
        <dbReference type="ARBA" id="ARBA00001946"/>
    </source>
</evidence>
<dbReference type="Proteomes" id="UP000190435">
    <property type="component" value="Unassembled WGS sequence"/>
</dbReference>
<reference evidence="9 11" key="1">
    <citation type="submission" date="2017-02" db="EMBL/GenBank/DDBJ databases">
        <title>Draft genome sequence of Moraxella caviae CCUG 355 type strain.</title>
        <authorList>
            <person name="Engstrom-Jakobsson H."/>
            <person name="Salva-Serra F."/>
            <person name="Thorell K."/>
            <person name="Gonzales-Siles L."/>
            <person name="Karlsson R."/>
            <person name="Boulund F."/>
            <person name="Engstrand L."/>
            <person name="Moore E."/>
        </authorList>
    </citation>
    <scope>NUCLEOTIDE SEQUENCE [LARGE SCALE GENOMIC DNA]</scope>
    <source>
        <strain evidence="9 11">CCUG 355</strain>
    </source>
</reference>
<dbReference type="OrthoDB" id="532510at2"/>
<evidence type="ECO:0000256" key="3">
    <source>
        <dbReference type="ARBA" id="ARBA00022722"/>
    </source>
</evidence>
<organism evidence="9 11">
    <name type="scientific">Moraxella caviae</name>
    <dbReference type="NCBI Taxonomy" id="34060"/>
    <lineage>
        <taxon>Bacteria</taxon>
        <taxon>Pseudomonadati</taxon>
        <taxon>Pseudomonadota</taxon>
        <taxon>Gammaproteobacteria</taxon>
        <taxon>Moraxellales</taxon>
        <taxon>Moraxellaceae</taxon>
        <taxon>Moraxella</taxon>
    </lineage>
</organism>
<feature type="domain" description="PIN" evidence="8">
    <location>
        <begin position="4"/>
        <end position="115"/>
    </location>
</feature>
<dbReference type="Pfam" id="PF01850">
    <property type="entry name" value="PIN"/>
    <property type="match status" value="1"/>
</dbReference>
<dbReference type="GO" id="GO:0004518">
    <property type="term" value="F:nuclease activity"/>
    <property type="evidence" value="ECO:0007669"/>
    <property type="project" value="UniProtKB-KW"/>
</dbReference>
<keyword evidence="11" id="KW-1185">Reference proteome</keyword>
<dbReference type="SUPFAM" id="SSF88723">
    <property type="entry name" value="PIN domain-like"/>
    <property type="match status" value="1"/>
</dbReference>
<keyword evidence="3" id="KW-0540">Nuclease</keyword>
<evidence type="ECO:0000256" key="5">
    <source>
        <dbReference type="ARBA" id="ARBA00022801"/>
    </source>
</evidence>
<dbReference type="STRING" id="34060.B0181_05035"/>
<dbReference type="GO" id="GO:0016787">
    <property type="term" value="F:hydrolase activity"/>
    <property type="evidence" value="ECO:0007669"/>
    <property type="project" value="UniProtKB-KW"/>
</dbReference>
<comment type="similarity">
    <text evidence="7">Belongs to the PINc/VapC protein family.</text>
</comment>
<gene>
    <name evidence="9" type="ORF">B0181_05035</name>
    <name evidence="10" type="ORF">NCTC10293_02135</name>
</gene>
<dbReference type="AlphaFoldDB" id="A0A1T0A3U9"/>
<evidence type="ECO:0000259" key="8">
    <source>
        <dbReference type="Pfam" id="PF01850"/>
    </source>
</evidence>
<name>A0A1T0A3U9_9GAMM</name>
<evidence type="ECO:0000256" key="6">
    <source>
        <dbReference type="ARBA" id="ARBA00022842"/>
    </source>
</evidence>
<reference evidence="10 12" key="2">
    <citation type="submission" date="2018-06" db="EMBL/GenBank/DDBJ databases">
        <authorList>
            <consortium name="Pathogen Informatics"/>
            <person name="Doyle S."/>
        </authorList>
    </citation>
    <scope>NUCLEOTIDE SEQUENCE [LARGE SCALE GENOMIC DNA]</scope>
    <source>
        <strain evidence="10 12">NCTC10293</strain>
    </source>
</reference>
<evidence type="ECO:0000256" key="4">
    <source>
        <dbReference type="ARBA" id="ARBA00022723"/>
    </source>
</evidence>
<accession>A0A1T0A3U9</accession>
<evidence type="ECO:0000256" key="2">
    <source>
        <dbReference type="ARBA" id="ARBA00022649"/>
    </source>
</evidence>
<dbReference type="InterPro" id="IPR050556">
    <property type="entry name" value="Type_II_TA_system_RNase"/>
</dbReference>
<evidence type="ECO:0000256" key="7">
    <source>
        <dbReference type="ARBA" id="ARBA00038093"/>
    </source>
</evidence>
<dbReference type="GO" id="GO:0046872">
    <property type="term" value="F:metal ion binding"/>
    <property type="evidence" value="ECO:0007669"/>
    <property type="project" value="UniProtKB-KW"/>
</dbReference>
<keyword evidence="2" id="KW-1277">Toxin-antitoxin system</keyword>
<keyword evidence="5" id="KW-0378">Hydrolase</keyword>
<dbReference type="Proteomes" id="UP000255279">
    <property type="component" value="Unassembled WGS sequence"/>
</dbReference>
<dbReference type="RefSeq" id="WP_078276415.1">
    <property type="nucleotide sequence ID" value="NZ_CAACXO010000043.1"/>
</dbReference>
<evidence type="ECO:0000313" key="11">
    <source>
        <dbReference type="Proteomes" id="UP000190435"/>
    </source>
</evidence>
<protein>
    <submittedName>
        <fullName evidence="10">Predicted nucleic acid-binding protein, contains PIN domain</fullName>
    </submittedName>
</protein>
<keyword evidence="6" id="KW-0460">Magnesium</keyword>
<dbReference type="InterPro" id="IPR029060">
    <property type="entry name" value="PIN-like_dom_sf"/>
</dbReference>
<sequence>MPKYLLDTCFIIALKNKDPNALQMAKALNIQAHECAISVINRIEVLGFPQSEQDSETFVRLMANFVQYPLSTAITARTIGIRQQDKIKLPDCIVLATALEHDLVLITFDEKLKRKYQTYTA</sequence>
<dbReference type="PANTHER" id="PTHR33653">
    <property type="entry name" value="RIBONUCLEASE VAPC2"/>
    <property type="match status" value="1"/>
</dbReference>
<dbReference type="EMBL" id="MUXU01000033">
    <property type="protein sequence ID" value="OOR90239.1"/>
    <property type="molecule type" value="Genomic_DNA"/>
</dbReference>
<dbReference type="PANTHER" id="PTHR33653:SF1">
    <property type="entry name" value="RIBONUCLEASE VAPC2"/>
    <property type="match status" value="1"/>
</dbReference>
<evidence type="ECO:0000313" key="9">
    <source>
        <dbReference type="EMBL" id="OOR90239.1"/>
    </source>
</evidence>
<keyword evidence="4" id="KW-0479">Metal-binding</keyword>
<comment type="cofactor">
    <cofactor evidence="1">
        <name>Mg(2+)</name>
        <dbReference type="ChEBI" id="CHEBI:18420"/>
    </cofactor>
</comment>
<dbReference type="Gene3D" id="3.40.50.1010">
    <property type="entry name" value="5'-nuclease"/>
    <property type="match status" value="1"/>
</dbReference>
<evidence type="ECO:0000313" key="10">
    <source>
        <dbReference type="EMBL" id="STZ14540.1"/>
    </source>
</evidence>
<evidence type="ECO:0000313" key="12">
    <source>
        <dbReference type="Proteomes" id="UP000255279"/>
    </source>
</evidence>
<proteinExistence type="inferred from homology"/>